<evidence type="ECO:0000313" key="1">
    <source>
        <dbReference type="EMBL" id="CAE6430330.1"/>
    </source>
</evidence>
<name>A0A8H3AN88_9AGAM</name>
<protein>
    <submittedName>
        <fullName evidence="1">Uncharacterized protein</fullName>
    </submittedName>
</protein>
<reference evidence="1" key="1">
    <citation type="submission" date="2021-01" db="EMBL/GenBank/DDBJ databases">
        <authorList>
            <person name="Kaushik A."/>
        </authorList>
    </citation>
    <scope>NUCLEOTIDE SEQUENCE</scope>
    <source>
        <strain evidence="1">AG3-T5</strain>
    </source>
</reference>
<organism evidence="1 2">
    <name type="scientific">Rhizoctonia solani</name>
    <dbReference type="NCBI Taxonomy" id="456999"/>
    <lineage>
        <taxon>Eukaryota</taxon>
        <taxon>Fungi</taxon>
        <taxon>Dikarya</taxon>
        <taxon>Basidiomycota</taxon>
        <taxon>Agaricomycotina</taxon>
        <taxon>Agaricomycetes</taxon>
        <taxon>Cantharellales</taxon>
        <taxon>Ceratobasidiaceae</taxon>
        <taxon>Rhizoctonia</taxon>
    </lineage>
</organism>
<dbReference type="EMBL" id="CAJMWW010000084">
    <property type="protein sequence ID" value="CAE6430330.1"/>
    <property type="molecule type" value="Genomic_DNA"/>
</dbReference>
<gene>
    <name evidence="1" type="ORF">RDB_LOCUS66101</name>
</gene>
<dbReference type="AlphaFoldDB" id="A0A8H3AN88"/>
<comment type="caution">
    <text evidence="1">The sequence shown here is derived from an EMBL/GenBank/DDBJ whole genome shotgun (WGS) entry which is preliminary data.</text>
</comment>
<evidence type="ECO:0000313" key="2">
    <source>
        <dbReference type="Proteomes" id="UP000663841"/>
    </source>
</evidence>
<proteinExistence type="predicted"/>
<accession>A0A8H3AN88</accession>
<sequence>MTFPLLDPTTSVKPVILRAFVRKYEPRRTGSYLDEIHSWAQRAKVSLVKWNITQGPDTQFYAVPEFPDVHGREHSVCCGQGATQHQAYQAATQCLQHYLNGIRVEQVRWKFGQLNSPTGPVHCAVPVIYESPGFLQADEVIGQGASHQAAREDSAQKLLELGYCWI</sequence>
<dbReference type="Proteomes" id="UP000663841">
    <property type="component" value="Unassembled WGS sequence"/>
</dbReference>